<feature type="compositionally biased region" description="Pro residues" evidence="1">
    <location>
        <begin position="503"/>
        <end position="513"/>
    </location>
</feature>
<dbReference type="Gene3D" id="3.40.50.1110">
    <property type="entry name" value="SGNH hydrolase"/>
    <property type="match status" value="1"/>
</dbReference>
<organism evidence="2 3">
    <name type="scientific">Rhizocola hellebori</name>
    <dbReference type="NCBI Taxonomy" id="1392758"/>
    <lineage>
        <taxon>Bacteria</taxon>
        <taxon>Bacillati</taxon>
        <taxon>Actinomycetota</taxon>
        <taxon>Actinomycetes</taxon>
        <taxon>Micromonosporales</taxon>
        <taxon>Micromonosporaceae</taxon>
        <taxon>Rhizocola</taxon>
    </lineage>
</organism>
<sequence>MSYVGIDTRGARRLGQVWHDNVSRVEQTRRKVSAALDLADLASQVPIQLALVQDGFARLAAGVTGKATLAERYEIAPQAIAVSLSAGNIVPEVSDGGLFSSSLLSGDSPFEGRMSLGGPRREEAAAVQEVTVADAGALTPTAGPVLSTSDSRPTSAVSSIFDSILAGVMSLPSLVVSRAEAATPPNDLALPPIDRGTPVIRIPVRIAVGGDSLTAFTGIRDGRSSYTVTLPGGFTIEVPDTAIRSNRSPIEVAIEMLREKYPNYDIQLVNVSESGATPASMLSPGNYWWEPFRPAQADAFVGADIAMFGVGANPFAAGIAGAMFYPYPLGYLNNPWSTGYTPQEVFQIYHDRLMASSNRADLARLYDVAVPGVVLGGAVVAFDYPLMFTPGNDAVPVPHGGSEWLNAFTLSANALIRDANDAARVRWEALPTSVHYFGLGPTLQGLTYGMDPSAVNFGTRDLVGFFHPNELAVPPLARELFRQLEPVFLDQANRKVDEFLGNPPRPNQRPFPDPGTRTEAEPLGGQTWSLATDANGDIRYELSDTRQPGPTQLTSVPEPSGSTTASWLDQPAFDTASLFGDTEWSDVDYYSYT</sequence>
<proteinExistence type="predicted"/>
<dbReference type="EMBL" id="BONY01000003">
    <property type="protein sequence ID" value="GIH02677.1"/>
    <property type="molecule type" value="Genomic_DNA"/>
</dbReference>
<protein>
    <submittedName>
        <fullName evidence="2">Uncharacterized protein</fullName>
    </submittedName>
</protein>
<dbReference type="InterPro" id="IPR036514">
    <property type="entry name" value="SGNH_hydro_sf"/>
</dbReference>
<feature type="compositionally biased region" description="Polar residues" evidence="1">
    <location>
        <begin position="545"/>
        <end position="567"/>
    </location>
</feature>
<comment type="caution">
    <text evidence="2">The sequence shown here is derived from an EMBL/GenBank/DDBJ whole genome shotgun (WGS) entry which is preliminary data.</text>
</comment>
<name>A0A8J3Q3I2_9ACTN</name>
<evidence type="ECO:0000256" key="1">
    <source>
        <dbReference type="SAM" id="MobiDB-lite"/>
    </source>
</evidence>
<dbReference type="Proteomes" id="UP000612899">
    <property type="component" value="Unassembled WGS sequence"/>
</dbReference>
<dbReference type="SUPFAM" id="SSF52266">
    <property type="entry name" value="SGNH hydrolase"/>
    <property type="match status" value="1"/>
</dbReference>
<gene>
    <name evidence="2" type="ORF">Rhe02_07440</name>
</gene>
<accession>A0A8J3Q3I2</accession>
<dbReference type="AlphaFoldDB" id="A0A8J3Q3I2"/>
<reference evidence="2" key="1">
    <citation type="submission" date="2021-01" db="EMBL/GenBank/DDBJ databases">
        <title>Whole genome shotgun sequence of Rhizocola hellebori NBRC 109834.</title>
        <authorList>
            <person name="Komaki H."/>
            <person name="Tamura T."/>
        </authorList>
    </citation>
    <scope>NUCLEOTIDE SEQUENCE</scope>
    <source>
        <strain evidence="2">NBRC 109834</strain>
    </source>
</reference>
<evidence type="ECO:0000313" key="2">
    <source>
        <dbReference type="EMBL" id="GIH02677.1"/>
    </source>
</evidence>
<keyword evidence="3" id="KW-1185">Reference proteome</keyword>
<evidence type="ECO:0000313" key="3">
    <source>
        <dbReference type="Proteomes" id="UP000612899"/>
    </source>
</evidence>
<feature type="region of interest" description="Disordered" evidence="1">
    <location>
        <begin position="497"/>
        <end position="569"/>
    </location>
</feature>